<dbReference type="Proteomes" id="UP000315677">
    <property type="component" value="Unassembled WGS sequence"/>
</dbReference>
<evidence type="ECO:0000313" key="1">
    <source>
        <dbReference type="EMBL" id="TQM14787.1"/>
    </source>
</evidence>
<organism evidence="1 2">
    <name type="scientific">Pseudonocardia kunmingensis</name>
    <dbReference type="NCBI Taxonomy" id="630975"/>
    <lineage>
        <taxon>Bacteria</taxon>
        <taxon>Bacillati</taxon>
        <taxon>Actinomycetota</taxon>
        <taxon>Actinomycetes</taxon>
        <taxon>Pseudonocardiales</taxon>
        <taxon>Pseudonocardiaceae</taxon>
        <taxon>Pseudonocardia</taxon>
    </lineage>
</organism>
<accession>A0A543DZL6</accession>
<sequence length="75" mass="7917">MHNGTDPSSGVAGCIDAAARFLAAQPGAVERMLSMHRPRGDGRCSACRPLVHWPCTMANIARAAAARSHPVHGER</sequence>
<comment type="caution">
    <text evidence="1">The sequence shown here is derived from an EMBL/GenBank/DDBJ whole genome shotgun (WGS) entry which is preliminary data.</text>
</comment>
<evidence type="ECO:0000313" key="2">
    <source>
        <dbReference type="Proteomes" id="UP000315677"/>
    </source>
</evidence>
<dbReference type="EMBL" id="VFPA01000001">
    <property type="protein sequence ID" value="TQM14787.1"/>
    <property type="molecule type" value="Genomic_DNA"/>
</dbReference>
<reference evidence="1 2" key="1">
    <citation type="submission" date="2019-06" db="EMBL/GenBank/DDBJ databases">
        <title>Sequencing the genomes of 1000 actinobacteria strains.</title>
        <authorList>
            <person name="Klenk H.-P."/>
        </authorList>
    </citation>
    <scope>NUCLEOTIDE SEQUENCE [LARGE SCALE GENOMIC DNA]</scope>
    <source>
        <strain evidence="1 2">DSM 45301</strain>
    </source>
</reference>
<gene>
    <name evidence="1" type="ORF">FB558_1563</name>
</gene>
<proteinExistence type="predicted"/>
<keyword evidence="2" id="KW-1185">Reference proteome</keyword>
<name>A0A543DZL6_9PSEU</name>
<protein>
    <submittedName>
        <fullName evidence="1">Uncharacterized protein</fullName>
    </submittedName>
</protein>
<dbReference type="AlphaFoldDB" id="A0A543DZL6"/>